<sequence>MRTRMIIRYSLKVMKLLLYISGTLLISETIQAIYQNKTELFSSGFHDDFDFEERQNLDYLISHNPNKVITKADNKRLFGEKNTKHGRNSRINDVNGTGVKYRDKRNIQVRTPCKLLYLDSKVHMPAEIASSLGNWFGLWVLDETLTFSGSPLYNHERLTELHLYRLNSNHWVIAQEKRETDDYRSLDGFKAVVTDPADFPEDIKEPITVVSSADALSQWPGLNLTCVSVEHTCLEIAVTGIGFASLPYAKFNGVYLKSGVDSNRPYYDHSSQLHTGIVFKNQKWAMSTFRLSRWSSGRRWSDFMTTSDFVFEPNDVRFEWSQTSNLDTSFSHYDISIQCIKEATEIVTPTLEAPILSYCPTLYLSGFYSSIQGNVDVIKVYGYYFLIPNITQNERPVYAHESNSAFMRFICIGETSSSWLWAISRSINITDRSYELSVLDTALSPETISGVSWRNGQQEIITQVSCDKDGRKHTNHDHMLILDNSTDNRFSYLRGLYNTTGDIINQRLVYQWMKPTLGYISKLSDLHVYYLSSSSEWVLGQGIEGENTTIVCRVTDPVLYPTNITRPWMCGDSITGLTNPEPFQFLYFVPEPEPTTQTIAVTSPNETTPHYSEPTTQTVTIKTANETTPTVSEPSNQAITITSPNKTTPHYPARAPCGMLYLDSKVHMPAEIASSPENWFGLWILDETLTVGGLPSYTHESLTELRLYKVNSNQWAFAHEKRKTDDYRSLGGFKAVVSDAADFPDDIKEPIMVVSSTGALKPWPGLKFTCVSVEVACEEIVVSGISYASNYARFNGIYLQSGVYSNRPYYDHTSQINTGIIFKSGRWAISTFRVSRRSSGRRWSDFMMMSDFVFEPNDVRFNWSQTFNLDPSFSHYDITIRCIKEATTQTSAITSPNGTILHFPVNGFILQEATTKTSVITSPNETTSHYSDLGDLMECLTNTGKC</sequence>
<reference evidence="1" key="1">
    <citation type="submission" date="2022-03" db="EMBL/GenBank/DDBJ databases">
        <authorList>
            <person name="Martin C."/>
        </authorList>
    </citation>
    <scope>NUCLEOTIDE SEQUENCE</scope>
</reference>
<dbReference type="AlphaFoldDB" id="A0A8S4NLG7"/>
<keyword evidence="2" id="KW-1185">Reference proteome</keyword>
<organism evidence="1 2">
    <name type="scientific">Owenia fusiformis</name>
    <name type="common">Polychaete worm</name>
    <dbReference type="NCBI Taxonomy" id="6347"/>
    <lineage>
        <taxon>Eukaryota</taxon>
        <taxon>Metazoa</taxon>
        <taxon>Spiralia</taxon>
        <taxon>Lophotrochozoa</taxon>
        <taxon>Annelida</taxon>
        <taxon>Polychaeta</taxon>
        <taxon>Sedentaria</taxon>
        <taxon>Canalipalpata</taxon>
        <taxon>Sabellida</taxon>
        <taxon>Oweniida</taxon>
        <taxon>Oweniidae</taxon>
        <taxon>Owenia</taxon>
    </lineage>
</organism>
<comment type="caution">
    <text evidence="1">The sequence shown here is derived from an EMBL/GenBank/DDBJ whole genome shotgun (WGS) entry which is preliminary data.</text>
</comment>
<evidence type="ECO:0000313" key="2">
    <source>
        <dbReference type="Proteomes" id="UP000749559"/>
    </source>
</evidence>
<name>A0A8S4NLG7_OWEFU</name>
<gene>
    <name evidence="1" type="ORF">OFUS_LOCUS8140</name>
</gene>
<dbReference type="Proteomes" id="UP000749559">
    <property type="component" value="Unassembled WGS sequence"/>
</dbReference>
<dbReference type="EMBL" id="CAIIXF020000004">
    <property type="protein sequence ID" value="CAH1781572.1"/>
    <property type="molecule type" value="Genomic_DNA"/>
</dbReference>
<proteinExistence type="predicted"/>
<protein>
    <submittedName>
        <fullName evidence="1">Uncharacterized protein</fullName>
    </submittedName>
</protein>
<accession>A0A8S4NLG7</accession>
<evidence type="ECO:0000313" key="1">
    <source>
        <dbReference type="EMBL" id="CAH1781572.1"/>
    </source>
</evidence>